<organism evidence="2 3">
    <name type="scientific">Lachancea mirantina</name>
    <dbReference type="NCBI Taxonomy" id="1230905"/>
    <lineage>
        <taxon>Eukaryota</taxon>
        <taxon>Fungi</taxon>
        <taxon>Dikarya</taxon>
        <taxon>Ascomycota</taxon>
        <taxon>Saccharomycotina</taxon>
        <taxon>Saccharomycetes</taxon>
        <taxon>Saccharomycetales</taxon>
        <taxon>Saccharomycetaceae</taxon>
        <taxon>Lachancea</taxon>
    </lineage>
</organism>
<gene>
    <name evidence="2" type="ORF">LAMI_0D11518G</name>
</gene>
<evidence type="ECO:0000256" key="1">
    <source>
        <dbReference type="SAM" id="MobiDB-lite"/>
    </source>
</evidence>
<feature type="region of interest" description="Disordered" evidence="1">
    <location>
        <begin position="163"/>
        <end position="206"/>
    </location>
</feature>
<accession>A0A1G4JF69</accession>
<name>A0A1G4JF69_9SACH</name>
<evidence type="ECO:0000313" key="2">
    <source>
        <dbReference type="EMBL" id="SCU88845.1"/>
    </source>
</evidence>
<evidence type="ECO:0000313" key="3">
    <source>
        <dbReference type="Proteomes" id="UP000191024"/>
    </source>
</evidence>
<dbReference type="Proteomes" id="UP000191024">
    <property type="component" value="Chromosome D"/>
</dbReference>
<sequence>MPVTVKVKDYFENDDNGLWSWYLSNLRSGRFEELTGNSLKIALLRRFLNEQLLSATVPFNKKLLLVSIPDTVHENSKLLENFLRDYFHLGDLDHIQIRKLTDQQCYNHENHYLISDNLNNFNDRSFLEMGNRSHALASNPQIGPLTSNYQHSVLSGETGFDSLRSSVHDQASPAPQLPPSQVIMQPQENDGGYQLPEPSQSSSQVQTVSILNSSDDFEDSDAESSELMLNVGHSRKPVKGNNYHPLSKSMVSALSQHNRSDNFTSADTSVYSGEMDYVPYEGERLAHTITHEDDGSSSAADGDCISELSSVDHSLNSLSYQSEDSEDSHSLASIFPSISIADTFGRFRLVLQSILIQHPETRQLFTAIRQSNNNPTVADINDDWLLYDEKFSMGNLQMLALQDVLGMNRYFPKILFYTMVMITEETAPETQEYYPLSDKEMQKYSVSTSTISENTLKLQATLNSTLTNMQTYSINDDHNSIPQNTNDISDVQPYSPDYGDEYDDTDDGQVVPLYAATRTNSKSSAHRSIRTINSIGDWAFRHDMASKNALSKVSTAEDYHFSDDRVKKTMSKSSSKHGLSRIATLGSLNTVERSKSTPLPTILKTFSSVDDEVVYLKKRVEKFKRKKKSKKKPEANCIIM</sequence>
<keyword evidence="3" id="KW-1185">Reference proteome</keyword>
<reference evidence="2 3" key="1">
    <citation type="submission" date="2016-03" db="EMBL/GenBank/DDBJ databases">
        <authorList>
            <person name="Devillers H."/>
        </authorList>
    </citation>
    <scope>NUCLEOTIDE SEQUENCE [LARGE SCALE GENOMIC DNA]</scope>
    <source>
        <strain evidence="2">CBS 11717</strain>
    </source>
</reference>
<dbReference type="OrthoDB" id="4070734at2759"/>
<protein>
    <submittedName>
        <fullName evidence="2">LAMI_0D11518g1_1</fullName>
    </submittedName>
</protein>
<dbReference type="EMBL" id="LT598463">
    <property type="protein sequence ID" value="SCU88845.1"/>
    <property type="molecule type" value="Genomic_DNA"/>
</dbReference>
<proteinExistence type="predicted"/>
<dbReference type="AlphaFoldDB" id="A0A1G4JF69"/>